<feature type="region of interest" description="Disordered" evidence="3">
    <location>
        <begin position="155"/>
        <end position="183"/>
    </location>
</feature>
<evidence type="ECO:0000313" key="6">
    <source>
        <dbReference type="Proteomes" id="UP001150062"/>
    </source>
</evidence>
<keyword evidence="2" id="KW-0175">Coiled coil</keyword>
<dbReference type="PANTHER" id="PTHR45766">
    <property type="entry name" value="DNA ANNEALING HELICASE AND ENDONUCLEASE ZRANB3 FAMILY MEMBER"/>
    <property type="match status" value="1"/>
</dbReference>
<reference evidence="5" key="1">
    <citation type="submission" date="2022-08" db="EMBL/GenBank/DDBJ databases">
        <title>Novel sulfate-reducing endosymbionts in the free-living metamonad Anaeramoeba.</title>
        <authorList>
            <person name="Jerlstrom-Hultqvist J."/>
            <person name="Cepicka I."/>
            <person name="Gallot-Lavallee L."/>
            <person name="Salas-Leiva D."/>
            <person name="Curtis B.A."/>
            <person name="Zahonova K."/>
            <person name="Pipaliya S."/>
            <person name="Dacks J."/>
            <person name="Roger A.J."/>
        </authorList>
    </citation>
    <scope>NUCLEOTIDE SEQUENCE</scope>
    <source>
        <strain evidence="5">Schooner1</strain>
    </source>
</reference>
<protein>
    <submittedName>
        <fullName evidence="5">Regulator of chromatin</fullName>
    </submittedName>
</protein>
<dbReference type="InterPro" id="IPR003587">
    <property type="entry name" value="Hint_dom_N"/>
</dbReference>
<dbReference type="Gene3D" id="2.170.16.10">
    <property type="entry name" value="Hedgehog/Intein (Hint) domain"/>
    <property type="match status" value="1"/>
</dbReference>
<feature type="compositionally biased region" description="Basic and acidic residues" evidence="3">
    <location>
        <begin position="155"/>
        <end position="164"/>
    </location>
</feature>
<evidence type="ECO:0000256" key="3">
    <source>
        <dbReference type="SAM" id="MobiDB-lite"/>
    </source>
</evidence>
<dbReference type="PANTHER" id="PTHR45766:SF6">
    <property type="entry name" value="SWI_SNF-RELATED MATRIX-ASSOCIATED ACTIN-DEPENDENT REGULATOR OF CHROMATIN SUBFAMILY A-LIKE PROTEIN 1"/>
    <property type="match status" value="1"/>
</dbReference>
<feature type="compositionally biased region" description="Acidic residues" evidence="3">
    <location>
        <begin position="1642"/>
        <end position="1657"/>
    </location>
</feature>
<dbReference type="SUPFAM" id="SSF51294">
    <property type="entry name" value="Hedgehog/intein (Hint) domain"/>
    <property type="match status" value="1"/>
</dbReference>
<evidence type="ECO:0000313" key="5">
    <source>
        <dbReference type="EMBL" id="KAJ6231105.1"/>
    </source>
</evidence>
<comment type="caution">
    <text evidence="5">The sequence shown here is derived from an EMBL/GenBank/DDBJ whole genome shotgun (WGS) entry which is preliminary data.</text>
</comment>
<feature type="compositionally biased region" description="Low complexity" evidence="3">
    <location>
        <begin position="1573"/>
        <end position="1585"/>
    </location>
</feature>
<dbReference type="EMBL" id="JAOAOG010000303">
    <property type="protein sequence ID" value="KAJ6231105.1"/>
    <property type="molecule type" value="Genomic_DNA"/>
</dbReference>
<sequence>MTTPLGNITKMKETSLTTIKNTRGKMQYVGQLRQSRTLPFLSAPSSNYPIIEEDDHLTPTVSALRLRKSLIGSGSRSQQSPKTIKNITSKISPTRTITRTTSTTKTTTATTPSKNSSVLNLNENYQQPLTFKSISKKTKPQIQTISITRSKFRIRGDGFSSEKKPKSKSKLRPKNLHSYKNRRNSISFFKSKEQNLSNQRKRILIDPTLSLCQTDQFKKKKFKKNKKTQKPRHKSNKILLSNLILQKNELELELQEHQNSANNSRKSFHKSLNNSKHSVSSQSIDPIMSTLQSKERSKLQKKRKNKQTNKQTHHQLQLQFRQMGQKNFDKKKKTHELKKKNKLRSKLFFYNNKETQNVIETLKNNQKLFTEKLEINQIKNKNKIDGLFFHKQKNNPVKVLFESKKTKSKLKRKQKRSIKKSKRNKKKNLNKTNQQHKKKKKKGNVEWKERESGIEMEKEKEKEKEKDPNQIIIEKHLPNLFNKTIQFRLTEQYHKDNISIEIEFKLLDDTHFYVTKPDIFEVCKVYQEINNWEFNEKIQTFVFPLEMYYNVIDKLNNLKRFNILVNELPKWVLICLNNDNDPKNGENAITTNSNNNSNSNISNTGNKATENTIQIKIEHMNDNNNNFSNVMKSKPHSKLEKRLGPLDKDIIEYSKKHQGRIMLTNNQIFGKCVTSSTRVITQNFGILLIKDIYKRFADLKSKKIEIGKNVSEWYDLKSKSLLNIYTVNPYVQTNNGNKTRNNNYLKIVKVGKIYREKVSIIIKFTTSNGLSHSVAPNHKLFTLQEGWIAAHELDLKKHTLMFSSPMDLCNSINFFNKEIAKKFGNFFSTLTNFKNNRKEDKKVKEKTEHYFLLNLTKIKNINNNFKKLLSLYSIQYKIIEKKKTNIQIRININQSLINILNFIENWPIQMIKIFLKSFFLKKSYNSIPIYNKKIANSICYQISKFPNKIGKIIIFKVQGFKRYQIQIENTVNKYFSLINIIKIKKKIYPKNDAKWVYDLSITKKDDPKTYLFNCLLGHNTIQGLSLASHYQTNWPLLIICKRYLRRDWFEKCKNLLDLNKNEKVKIFSSTLSLSSSPSSSSLSSSLLSSSFSSPLSKSNSNTKFNYKEKIKKQRKDQNIVTIITFEDFEENIEINEQLNGKIFGVSILDTSYQLNDINSIKFQRIKKLLQNTKQLIILNQMFNINKPLDFFHQLQLLQPTIFESKKEFSKRYQSESSHCNNQNELLMILEKIGVKIYSNSSSCGGGNNNKNSSNSNDSSSNSGNSNSTLVLKESGYSINNKIINNSKTTETIRDLPKREQIIFEDENDQNMKKMLNNYLLHNKKIKKIQKNQKKQDNLKNENIKKQIKHNLKKLKEKKVKYLNDLYNSSIVNKKKIIMSYILDVISSISLTQGNDFKKLIIFAENEKMIDDIANRIHERQFEFIKIVPNLDENFINLLIKKFKSQSGSCNIALISLKVDCYEKIVLNHPSLIIFSEIPKNINLILKTEKEILNSMSLNNHQIYIQYLLCRNSIDVLYWNYFCKQMETIGIAIFNNNPQSILFNSDQKSKFDFYLDSNSDFDLDSGSGSGYDSGSGSDFHTNNKSQKNYKSKKSKNNSKKKNSKRSSKKKYSLNSDENENQQVLKLFLKKKGWIPKTQRGAEIEIDLDEEDSQSESDN</sequence>
<keyword evidence="6" id="KW-1185">Reference proteome</keyword>
<feature type="region of interest" description="Disordered" evidence="3">
    <location>
        <begin position="585"/>
        <end position="606"/>
    </location>
</feature>
<proteinExistence type="predicted"/>
<dbReference type="InterPro" id="IPR036844">
    <property type="entry name" value="Hint_dom_sf"/>
</dbReference>
<keyword evidence="1" id="KW-0378">Hydrolase</keyword>
<evidence type="ECO:0000259" key="4">
    <source>
        <dbReference type="SMART" id="SM00306"/>
    </source>
</evidence>
<name>A0ABQ8XFL3_9EUKA</name>
<feature type="coiled-coil region" evidence="2">
    <location>
        <begin position="1321"/>
        <end position="1364"/>
    </location>
</feature>
<feature type="region of interest" description="Disordered" evidence="3">
    <location>
        <begin position="217"/>
        <end position="240"/>
    </location>
</feature>
<feature type="compositionally biased region" description="Polar residues" evidence="3">
    <location>
        <begin position="260"/>
        <end position="284"/>
    </location>
</feature>
<dbReference type="InterPro" id="IPR006141">
    <property type="entry name" value="Intein_N"/>
</dbReference>
<feature type="compositionally biased region" description="Low complexity" evidence="3">
    <location>
        <begin position="1243"/>
        <end position="1267"/>
    </location>
</feature>
<feature type="compositionally biased region" description="Basic residues" evidence="3">
    <location>
        <begin position="1586"/>
        <end position="1610"/>
    </location>
</feature>
<evidence type="ECO:0000256" key="1">
    <source>
        <dbReference type="ARBA" id="ARBA00022801"/>
    </source>
</evidence>
<feature type="compositionally biased region" description="Basic residues" evidence="3">
    <location>
        <begin position="165"/>
        <end position="183"/>
    </location>
</feature>
<feature type="compositionally biased region" description="Basic residues" evidence="3">
    <location>
        <begin position="218"/>
        <end position="236"/>
    </location>
</feature>
<accession>A0ABQ8XFL3</accession>
<feature type="region of interest" description="Disordered" evidence="3">
    <location>
        <begin position="1243"/>
        <end position="1268"/>
    </location>
</feature>
<dbReference type="PROSITE" id="PS50817">
    <property type="entry name" value="INTEIN_N_TER"/>
    <property type="match status" value="1"/>
</dbReference>
<feature type="compositionally biased region" description="Polar residues" evidence="3">
    <location>
        <begin position="314"/>
        <end position="325"/>
    </location>
</feature>
<feature type="compositionally biased region" description="Basic residues" evidence="3">
    <location>
        <begin position="299"/>
        <end position="313"/>
    </location>
</feature>
<feature type="region of interest" description="Disordered" evidence="3">
    <location>
        <begin position="1638"/>
        <end position="1657"/>
    </location>
</feature>
<feature type="region of interest" description="Disordered" evidence="3">
    <location>
        <begin position="256"/>
        <end position="339"/>
    </location>
</feature>
<feature type="compositionally biased region" description="Basic and acidic residues" evidence="3">
    <location>
        <begin position="443"/>
        <end position="469"/>
    </location>
</feature>
<feature type="compositionally biased region" description="Basic residues" evidence="3">
    <location>
        <begin position="329"/>
        <end position="339"/>
    </location>
</feature>
<dbReference type="SMART" id="SM00306">
    <property type="entry name" value="HintN"/>
    <property type="match status" value="1"/>
</dbReference>
<feature type="region of interest" description="Disordered" evidence="3">
    <location>
        <begin position="99"/>
        <end position="118"/>
    </location>
</feature>
<feature type="compositionally biased region" description="Low complexity" evidence="3">
    <location>
        <begin position="99"/>
        <end position="117"/>
    </location>
</feature>
<feature type="compositionally biased region" description="Basic residues" evidence="3">
    <location>
        <begin position="406"/>
        <end position="442"/>
    </location>
</feature>
<feature type="region of interest" description="Disordered" evidence="3">
    <location>
        <begin position="1571"/>
        <end position="1617"/>
    </location>
</feature>
<feature type="region of interest" description="Disordered" evidence="3">
    <location>
        <begin position="399"/>
        <end position="469"/>
    </location>
</feature>
<organism evidence="5 6">
    <name type="scientific">Anaeramoeba flamelloides</name>
    <dbReference type="NCBI Taxonomy" id="1746091"/>
    <lineage>
        <taxon>Eukaryota</taxon>
        <taxon>Metamonada</taxon>
        <taxon>Anaeramoebidae</taxon>
        <taxon>Anaeramoeba</taxon>
    </lineage>
</organism>
<gene>
    <name evidence="5" type="ORF">M0813_06205</name>
</gene>
<feature type="domain" description="Hint" evidence="4">
    <location>
        <begin position="670"/>
        <end position="803"/>
    </location>
</feature>
<dbReference type="Proteomes" id="UP001150062">
    <property type="component" value="Unassembled WGS sequence"/>
</dbReference>
<evidence type="ECO:0000256" key="2">
    <source>
        <dbReference type="SAM" id="Coils"/>
    </source>
</evidence>